<evidence type="ECO:0000313" key="1">
    <source>
        <dbReference type="EMBL" id="GME75264.1"/>
    </source>
</evidence>
<comment type="caution">
    <text evidence="1">The sequence shown here is derived from an EMBL/GenBank/DDBJ whole genome shotgun (WGS) entry which is preliminary data.</text>
</comment>
<reference evidence="1" key="1">
    <citation type="submission" date="2023-04" db="EMBL/GenBank/DDBJ databases">
        <title>Ambrosiozyma monospora NBRC 10751.</title>
        <authorList>
            <person name="Ichikawa N."/>
            <person name="Sato H."/>
            <person name="Tonouchi N."/>
        </authorList>
    </citation>
    <scope>NUCLEOTIDE SEQUENCE</scope>
    <source>
        <strain evidence="1">NBRC 10751</strain>
    </source>
</reference>
<proteinExistence type="predicted"/>
<evidence type="ECO:0000313" key="2">
    <source>
        <dbReference type="Proteomes" id="UP001165064"/>
    </source>
</evidence>
<dbReference type="Proteomes" id="UP001165064">
    <property type="component" value="Unassembled WGS sequence"/>
</dbReference>
<accession>A0ACB5SWH6</accession>
<protein>
    <submittedName>
        <fullName evidence="1">Unnamed protein product</fullName>
    </submittedName>
</protein>
<gene>
    <name evidence="1" type="ORF">Amon02_000209100</name>
</gene>
<name>A0ACB5SWH6_AMBMO</name>
<sequence>MREAGEGKSKSSIKIPEDHKPISLSKFSPKTNWKTFVLSRMVYYHNQYEVVGTAHAKTKNRMRQLATHQHFVMSLMAKIYPLRKFLGMLSIERKVKQTLTWLIVRSNELYLKEYKSNLKSKAKN</sequence>
<organism evidence="1 2">
    <name type="scientific">Ambrosiozyma monospora</name>
    <name type="common">Yeast</name>
    <name type="synonym">Endomycopsis monosporus</name>
    <dbReference type="NCBI Taxonomy" id="43982"/>
    <lineage>
        <taxon>Eukaryota</taxon>
        <taxon>Fungi</taxon>
        <taxon>Dikarya</taxon>
        <taxon>Ascomycota</taxon>
        <taxon>Saccharomycotina</taxon>
        <taxon>Pichiomycetes</taxon>
        <taxon>Pichiales</taxon>
        <taxon>Pichiaceae</taxon>
        <taxon>Ambrosiozyma</taxon>
    </lineage>
</organism>
<keyword evidence="2" id="KW-1185">Reference proteome</keyword>
<dbReference type="EMBL" id="BSXS01001155">
    <property type="protein sequence ID" value="GME75264.1"/>
    <property type="molecule type" value="Genomic_DNA"/>
</dbReference>